<keyword evidence="6 11" id="KW-0378">Hydrolase</keyword>
<dbReference type="EC" id="3.4.24.-" evidence="11"/>
<dbReference type="eggNOG" id="COG0750">
    <property type="taxonomic scope" value="Bacteria"/>
</dbReference>
<dbReference type="Proteomes" id="UP000000378">
    <property type="component" value="Chromosome"/>
</dbReference>
<dbReference type="STRING" id="643648.Slip_0994"/>
<keyword evidence="8 11" id="KW-1133">Transmembrane helix</keyword>
<dbReference type="AlphaFoldDB" id="D7CM38"/>
<keyword evidence="7 11" id="KW-0862">Zinc</keyword>
<dbReference type="OrthoDB" id="9782003at2"/>
<feature type="transmembrane region" description="Helical" evidence="11">
    <location>
        <begin position="102"/>
        <end position="122"/>
    </location>
</feature>
<dbReference type="PANTHER" id="PTHR42837">
    <property type="entry name" value="REGULATOR OF SIGMA-E PROTEASE RSEP"/>
    <property type="match status" value="1"/>
</dbReference>
<evidence type="ECO:0000256" key="3">
    <source>
        <dbReference type="ARBA" id="ARBA00007931"/>
    </source>
</evidence>
<reference evidence="13 14" key="2">
    <citation type="journal article" date="2010" name="Stand. Genomic Sci.">
        <title>Complete genome sequence of Syntrophothermus lipocalidus type strain (TGB-C1).</title>
        <authorList>
            <person name="Djao O.D."/>
            <person name="Zhang X."/>
            <person name="Lucas S."/>
            <person name="Lapidus A."/>
            <person name="Del Rio T.G."/>
            <person name="Nolan M."/>
            <person name="Tice H."/>
            <person name="Cheng J.F."/>
            <person name="Han C."/>
            <person name="Tapia R."/>
            <person name="Goodwin L."/>
            <person name="Pitluck S."/>
            <person name="Liolios K."/>
            <person name="Ivanova N."/>
            <person name="Mavromatis K."/>
            <person name="Mikhailova N."/>
            <person name="Ovchinnikova G."/>
            <person name="Pati A."/>
            <person name="Brambilla E."/>
            <person name="Chen A."/>
            <person name="Palaniappan K."/>
            <person name="Land M."/>
            <person name="Hauser L."/>
            <person name="Chang Y.J."/>
            <person name="Jeffries C.D."/>
            <person name="Rohde M."/>
            <person name="Sikorski J."/>
            <person name="Spring S."/>
            <person name="Goker M."/>
            <person name="Detter J.C."/>
            <person name="Woyke T."/>
            <person name="Bristow J."/>
            <person name="Eisen J.A."/>
            <person name="Markowitz V."/>
            <person name="Hugenholtz P."/>
            <person name="Kyrpides N.C."/>
            <person name="Klenk H.P."/>
        </authorList>
    </citation>
    <scope>NUCLEOTIDE SEQUENCE [LARGE SCALE GENOMIC DNA]</scope>
    <source>
        <strain evidence="14">DSM 12680 / TGB-C1</strain>
    </source>
</reference>
<dbReference type="RefSeq" id="WP_013175175.1">
    <property type="nucleotide sequence ID" value="NC_014220.1"/>
</dbReference>
<dbReference type="InterPro" id="IPR004387">
    <property type="entry name" value="Pept_M50_Zn"/>
</dbReference>
<dbReference type="CDD" id="cd23081">
    <property type="entry name" value="cpPDZ_EcRseP-like"/>
    <property type="match status" value="1"/>
</dbReference>
<accession>D7CM38</accession>
<dbReference type="NCBIfam" id="TIGR00054">
    <property type="entry name" value="RIP metalloprotease RseP"/>
    <property type="match status" value="1"/>
</dbReference>
<dbReference type="InterPro" id="IPR001478">
    <property type="entry name" value="PDZ"/>
</dbReference>
<keyword evidence="9 11" id="KW-0482">Metalloprotease</keyword>
<dbReference type="CDD" id="cd06163">
    <property type="entry name" value="S2P-M50_PDZ_RseP-like"/>
    <property type="match status" value="1"/>
</dbReference>
<dbReference type="SUPFAM" id="SSF50156">
    <property type="entry name" value="PDZ domain-like"/>
    <property type="match status" value="1"/>
</dbReference>
<evidence type="ECO:0000256" key="6">
    <source>
        <dbReference type="ARBA" id="ARBA00022801"/>
    </source>
</evidence>
<dbReference type="GO" id="GO:0006508">
    <property type="term" value="P:proteolysis"/>
    <property type="evidence" value="ECO:0007669"/>
    <property type="project" value="UniProtKB-KW"/>
</dbReference>
<dbReference type="GO" id="GO:0046872">
    <property type="term" value="F:metal ion binding"/>
    <property type="evidence" value="ECO:0007669"/>
    <property type="project" value="UniProtKB-KW"/>
</dbReference>
<dbReference type="EMBL" id="CP002048">
    <property type="protein sequence ID" value="ADI01773.1"/>
    <property type="molecule type" value="Genomic_DNA"/>
</dbReference>
<dbReference type="InterPro" id="IPR008915">
    <property type="entry name" value="Peptidase_M50"/>
</dbReference>
<keyword evidence="4" id="KW-0645">Protease</keyword>
<keyword evidence="11" id="KW-0479">Metal-binding</keyword>
<name>D7CM38_SYNLT</name>
<dbReference type="Pfam" id="PF02163">
    <property type="entry name" value="Peptidase_M50"/>
    <property type="match status" value="1"/>
</dbReference>
<comment type="cofactor">
    <cofactor evidence="1 11">
        <name>Zn(2+)</name>
        <dbReference type="ChEBI" id="CHEBI:29105"/>
    </cofactor>
</comment>
<feature type="transmembrane region" description="Helical" evidence="11">
    <location>
        <begin position="268"/>
        <end position="288"/>
    </location>
</feature>
<comment type="similarity">
    <text evidence="3 11">Belongs to the peptidase M50B family.</text>
</comment>
<evidence type="ECO:0000256" key="10">
    <source>
        <dbReference type="ARBA" id="ARBA00023136"/>
    </source>
</evidence>
<gene>
    <name evidence="13" type="ordered locus">Slip_0994</name>
</gene>
<keyword evidence="10 11" id="KW-0472">Membrane</keyword>
<evidence type="ECO:0000256" key="8">
    <source>
        <dbReference type="ARBA" id="ARBA00022989"/>
    </source>
</evidence>
<dbReference type="Gene3D" id="2.30.42.10">
    <property type="match status" value="1"/>
</dbReference>
<evidence type="ECO:0000313" key="14">
    <source>
        <dbReference type="Proteomes" id="UP000000378"/>
    </source>
</evidence>
<dbReference type="SMART" id="SM00228">
    <property type="entry name" value="PDZ"/>
    <property type="match status" value="1"/>
</dbReference>
<dbReference type="Pfam" id="PF17820">
    <property type="entry name" value="PDZ_6"/>
    <property type="match status" value="1"/>
</dbReference>
<dbReference type="KEGG" id="slp:Slip_0994"/>
<organism evidence="13 14">
    <name type="scientific">Syntrophothermus lipocalidus (strain DSM 12680 / TGB-C1)</name>
    <dbReference type="NCBI Taxonomy" id="643648"/>
    <lineage>
        <taxon>Bacteria</taxon>
        <taxon>Bacillati</taxon>
        <taxon>Bacillota</taxon>
        <taxon>Clostridia</taxon>
        <taxon>Eubacteriales</taxon>
        <taxon>Syntrophomonadaceae</taxon>
        <taxon>Syntrophothermus</taxon>
    </lineage>
</organism>
<keyword evidence="5 11" id="KW-0812">Transmembrane</keyword>
<proteinExistence type="inferred from homology"/>
<evidence type="ECO:0000259" key="12">
    <source>
        <dbReference type="SMART" id="SM00228"/>
    </source>
</evidence>
<dbReference type="InterPro" id="IPR041489">
    <property type="entry name" value="PDZ_6"/>
</dbReference>
<dbReference type="GO" id="GO:0004222">
    <property type="term" value="F:metalloendopeptidase activity"/>
    <property type="evidence" value="ECO:0007669"/>
    <property type="project" value="InterPro"/>
</dbReference>
<protein>
    <recommendedName>
        <fullName evidence="11">Zinc metalloprotease</fullName>
        <ecNumber evidence="11">3.4.24.-</ecNumber>
    </recommendedName>
</protein>
<dbReference type="PANTHER" id="PTHR42837:SF2">
    <property type="entry name" value="MEMBRANE METALLOPROTEASE ARASP2, CHLOROPLASTIC-RELATED"/>
    <property type="match status" value="1"/>
</dbReference>
<evidence type="ECO:0000256" key="7">
    <source>
        <dbReference type="ARBA" id="ARBA00022833"/>
    </source>
</evidence>
<evidence type="ECO:0000256" key="9">
    <source>
        <dbReference type="ARBA" id="ARBA00023049"/>
    </source>
</evidence>
<evidence type="ECO:0000256" key="11">
    <source>
        <dbReference type="RuleBase" id="RU362031"/>
    </source>
</evidence>
<reference evidence="14" key="1">
    <citation type="journal article" date="2010" name="Stand. Genomic Sci.">
        <title>Complete genome sequence of Syntrophothermus lipocalidus type strain (TGB-C1T).</title>
        <authorList>
            <consortium name="US DOE Joint Genome Institute (JGI-PGF)"/>
            <person name="Djao O."/>
            <person name="Zhang X."/>
            <person name="Lucas S."/>
            <person name="Lapidus A."/>
            <person name="Glavina Del Rio T."/>
            <person name="Nolan M."/>
            <person name="Tice H."/>
            <person name="Cheng J."/>
            <person name="Han C."/>
            <person name="Tapia R."/>
            <person name="Goodwin L."/>
            <person name="Pitluck S."/>
            <person name="Liolios K."/>
            <person name="Ivanova N."/>
            <person name="Mavromatis K."/>
            <person name="Mikhailova N."/>
            <person name="Ovchinnikova G."/>
            <person name="Pati A."/>
            <person name="Brambilla E."/>
            <person name="Chen A."/>
            <person name="Palaniappan K."/>
            <person name="Land M."/>
            <person name="Hauser L."/>
            <person name="Chang Y."/>
            <person name="Jeffries C."/>
            <person name="Rohde M."/>
            <person name="Sikorski J."/>
            <person name="Spring S."/>
            <person name="Goker M."/>
            <person name="Detter J."/>
            <person name="Woyke T."/>
            <person name="Bristow J."/>
            <person name="Eisen J."/>
            <person name="Markowitz V."/>
            <person name="Hugenholtz P."/>
            <person name="Kyrpides N."/>
            <person name="Klenk H."/>
        </authorList>
    </citation>
    <scope>NUCLEOTIDE SEQUENCE [LARGE SCALE GENOMIC DNA]</scope>
    <source>
        <strain evidence="14">DSM 12680 / TGB-C1</strain>
    </source>
</reference>
<evidence type="ECO:0000256" key="5">
    <source>
        <dbReference type="ARBA" id="ARBA00022692"/>
    </source>
</evidence>
<feature type="domain" description="PDZ" evidence="12">
    <location>
        <begin position="109"/>
        <end position="182"/>
    </location>
</feature>
<dbReference type="HOGENOM" id="CLU_025778_1_3_9"/>
<keyword evidence="14" id="KW-1185">Reference proteome</keyword>
<comment type="subcellular location">
    <subcellularLocation>
        <location evidence="2">Membrane</location>
        <topology evidence="2">Multi-pass membrane protein</topology>
    </subcellularLocation>
</comment>
<evidence type="ECO:0000256" key="1">
    <source>
        <dbReference type="ARBA" id="ARBA00001947"/>
    </source>
</evidence>
<feature type="transmembrane region" description="Helical" evidence="11">
    <location>
        <begin position="318"/>
        <end position="336"/>
    </location>
</feature>
<dbReference type="InterPro" id="IPR036034">
    <property type="entry name" value="PDZ_sf"/>
</dbReference>
<dbReference type="GO" id="GO:0016020">
    <property type="term" value="C:membrane"/>
    <property type="evidence" value="ECO:0007669"/>
    <property type="project" value="UniProtKB-SubCell"/>
</dbReference>
<evidence type="ECO:0000313" key="13">
    <source>
        <dbReference type="EMBL" id="ADI01773.1"/>
    </source>
</evidence>
<sequence length="345" mass="37751">MTIVTALLVIAIIVMVHEIGHFVAAKWQGVEVQEFSIGFGPSLIGIKRGETRYSLRLLPLGGFVRMAGMGAQDEDQDNPQGFNRKTPLQKVEVLAAGPGMNFLLAALIFVYTFTFVGIPHAVESPVIGEVIQGKPAYEAGLRAQDRVVSVNGENISTWNEFVAEVRKAEPGQPISMTVVRNGQKIELTVRPEFDREQKTSIIGVRQTIEFERVGIWDGLKLGFYQTFHITWLLLSGLGQLLTGAASSADLAGPVGITRMIGDAAEGGLVYLANFTALLSINLGILNLLPIPALDGSRIVFAVIEGIRRKPVEPERENFIHFLGFVFLMVLILLVTYNDIVRLVRG</sequence>
<evidence type="ECO:0000256" key="2">
    <source>
        <dbReference type="ARBA" id="ARBA00004141"/>
    </source>
</evidence>
<evidence type="ECO:0000256" key="4">
    <source>
        <dbReference type="ARBA" id="ARBA00022670"/>
    </source>
</evidence>